<sequence length="135" mass="14461">MAILDNLGKYRNTGLLLLRLGLGIMMMTHGLPKIMGGPDKWAAIGGSMKVIGIDFIPAFWGFMAAVSEGFGGFLLLLGLFFRPVNILLVFTMMIAALVHFSKGEGLSGASHAIELGIVFLSLIFIGPGKYSVDKK</sequence>
<comment type="caution">
    <text evidence="8">The sequence shown here is derived from an EMBL/GenBank/DDBJ whole genome shotgun (WGS) entry which is preliminary data.</text>
</comment>
<feature type="transmembrane region" description="Helical" evidence="7">
    <location>
        <begin position="84"/>
        <end position="100"/>
    </location>
</feature>
<evidence type="ECO:0000256" key="3">
    <source>
        <dbReference type="ARBA" id="ARBA00022475"/>
    </source>
</evidence>
<reference evidence="8" key="1">
    <citation type="submission" date="2022-03" db="EMBL/GenBank/DDBJ databases">
        <authorList>
            <person name="Woo C.Y."/>
        </authorList>
    </citation>
    <scope>NUCLEOTIDE SEQUENCE</scope>
    <source>
        <strain evidence="8">CYS-01</strain>
    </source>
</reference>
<proteinExistence type="inferred from homology"/>
<evidence type="ECO:0000256" key="4">
    <source>
        <dbReference type="ARBA" id="ARBA00022692"/>
    </source>
</evidence>
<dbReference type="PANTHER" id="PTHR33452:SF1">
    <property type="entry name" value="INNER MEMBRANE PROTEIN YPHA-RELATED"/>
    <property type="match status" value="1"/>
</dbReference>
<gene>
    <name evidence="8" type="ORF">MMF97_03840</name>
</gene>
<evidence type="ECO:0000256" key="5">
    <source>
        <dbReference type="ARBA" id="ARBA00022989"/>
    </source>
</evidence>
<feature type="transmembrane region" description="Helical" evidence="7">
    <location>
        <begin position="16"/>
        <end position="35"/>
    </location>
</feature>
<dbReference type="PANTHER" id="PTHR33452">
    <property type="entry name" value="OXIDOREDUCTASE CATD-RELATED"/>
    <property type="match status" value="1"/>
</dbReference>
<comment type="subcellular location">
    <subcellularLocation>
        <location evidence="1">Cell membrane</location>
        <topology evidence="1">Multi-pass membrane protein</topology>
    </subcellularLocation>
</comment>
<keyword evidence="6 7" id="KW-0472">Membrane</keyword>
<keyword evidence="3" id="KW-1003">Cell membrane</keyword>
<keyword evidence="5 7" id="KW-1133">Transmembrane helix</keyword>
<evidence type="ECO:0000313" key="9">
    <source>
        <dbReference type="Proteomes" id="UP001165460"/>
    </source>
</evidence>
<dbReference type="InterPro" id="IPR051907">
    <property type="entry name" value="DoxX-like_oxidoreductase"/>
</dbReference>
<accession>A0ABS9ZV99</accession>
<organism evidence="8 9">
    <name type="scientific">Pedobacter montanisoli</name>
    <dbReference type="NCBI Taxonomy" id="2923277"/>
    <lineage>
        <taxon>Bacteria</taxon>
        <taxon>Pseudomonadati</taxon>
        <taxon>Bacteroidota</taxon>
        <taxon>Sphingobacteriia</taxon>
        <taxon>Sphingobacteriales</taxon>
        <taxon>Sphingobacteriaceae</taxon>
        <taxon>Pedobacter</taxon>
    </lineage>
</organism>
<dbReference type="InterPro" id="IPR032808">
    <property type="entry name" value="DoxX"/>
</dbReference>
<dbReference type="RefSeq" id="WP_243359351.1">
    <property type="nucleotide sequence ID" value="NZ_JALGBH010000001.1"/>
</dbReference>
<evidence type="ECO:0000256" key="1">
    <source>
        <dbReference type="ARBA" id="ARBA00004651"/>
    </source>
</evidence>
<evidence type="ECO:0000256" key="6">
    <source>
        <dbReference type="ARBA" id="ARBA00023136"/>
    </source>
</evidence>
<protein>
    <submittedName>
        <fullName evidence="8">DoxX family protein</fullName>
    </submittedName>
</protein>
<dbReference type="Pfam" id="PF07681">
    <property type="entry name" value="DoxX"/>
    <property type="match status" value="1"/>
</dbReference>
<evidence type="ECO:0000313" key="8">
    <source>
        <dbReference type="EMBL" id="MCJ0741833.1"/>
    </source>
</evidence>
<comment type="similarity">
    <text evidence="2">Belongs to the DoxX family.</text>
</comment>
<keyword evidence="4 7" id="KW-0812">Transmembrane</keyword>
<dbReference type="Proteomes" id="UP001165460">
    <property type="component" value="Unassembled WGS sequence"/>
</dbReference>
<dbReference type="EMBL" id="JALGBH010000001">
    <property type="protein sequence ID" value="MCJ0741833.1"/>
    <property type="molecule type" value="Genomic_DNA"/>
</dbReference>
<feature type="transmembrane region" description="Helical" evidence="7">
    <location>
        <begin position="55"/>
        <end position="77"/>
    </location>
</feature>
<keyword evidence="9" id="KW-1185">Reference proteome</keyword>
<evidence type="ECO:0000256" key="2">
    <source>
        <dbReference type="ARBA" id="ARBA00006679"/>
    </source>
</evidence>
<name>A0ABS9ZV99_9SPHI</name>
<evidence type="ECO:0000256" key="7">
    <source>
        <dbReference type="SAM" id="Phobius"/>
    </source>
</evidence>
<feature type="transmembrane region" description="Helical" evidence="7">
    <location>
        <begin position="106"/>
        <end position="125"/>
    </location>
</feature>